<dbReference type="PANTHER" id="PTHR36091">
    <property type="entry name" value="ALTERED INHERITANCE OF MITOCHONDRIA PROTEIN 9, MITOCHONDRIAL"/>
    <property type="match status" value="1"/>
</dbReference>
<reference evidence="2 3" key="1">
    <citation type="journal article" date="2015" name="Fungal Genet. Biol.">
        <title>Evolution of novel wood decay mechanisms in Agaricales revealed by the genome sequences of Fistulina hepatica and Cylindrobasidium torrendii.</title>
        <authorList>
            <person name="Floudas D."/>
            <person name="Held B.W."/>
            <person name="Riley R."/>
            <person name="Nagy L.G."/>
            <person name="Koehler G."/>
            <person name="Ransdell A.S."/>
            <person name="Younus H."/>
            <person name="Chow J."/>
            <person name="Chiniquy J."/>
            <person name="Lipzen A."/>
            <person name="Tritt A."/>
            <person name="Sun H."/>
            <person name="Haridas S."/>
            <person name="LaButti K."/>
            <person name="Ohm R.A."/>
            <person name="Kues U."/>
            <person name="Blanchette R.A."/>
            <person name="Grigoriev I.V."/>
            <person name="Minto R.E."/>
            <person name="Hibbett D.S."/>
        </authorList>
    </citation>
    <scope>NUCLEOTIDE SEQUENCE [LARGE SCALE GENOMIC DNA]</scope>
    <source>
        <strain evidence="2 3">FP15055 ss-10</strain>
    </source>
</reference>
<dbReference type="EMBL" id="KN880582">
    <property type="protein sequence ID" value="KIY65649.1"/>
    <property type="molecule type" value="Genomic_DNA"/>
</dbReference>
<evidence type="ECO:0000259" key="1">
    <source>
        <dbReference type="Pfam" id="PF01636"/>
    </source>
</evidence>
<evidence type="ECO:0000313" key="2">
    <source>
        <dbReference type="EMBL" id="KIY65649.1"/>
    </source>
</evidence>
<dbReference type="CDD" id="cd05120">
    <property type="entry name" value="APH_ChoK_like"/>
    <property type="match status" value="1"/>
</dbReference>
<name>A0A0D7B633_9AGAR</name>
<keyword evidence="2" id="KW-0418">Kinase</keyword>
<dbReference type="Proteomes" id="UP000054007">
    <property type="component" value="Unassembled WGS sequence"/>
</dbReference>
<dbReference type="OrthoDB" id="2831558at2759"/>
<sequence length="537" mass="61083">MSTGACLPSDDFFNYTSGRWVYNEPLRQRERRLVFDVDGLLRLAAESVNQRPSDVVSISKLAEGGFNRVFLITLGDNQRIIARIPYPLTVPKYYAVASEAATIEYMRLAGIPVPQIYGYSADTDNAAGTPYILMEFVKGSKLSDVWPSLDEQEIVSIVREITQMESRMMALSFPAGGSLYFTQDVKNGSGIPLDDARFCVGPESRMSLWYGRRGHLDAYRGPYHSVETALAAGAHKELAYLSRFAEPVMPIRRERRPSYQYQKQLPSAHAELLEKYLRLAPSLPPKDPALGRFRIRHPDLNYNNIMLSKSPSSGRHEVVSLIDWQHTSILPMFLLAGIPHSFQNHSDPISQAMTPPTLHENFDTFNDADKDRAMYSYLRQLVHYQYVTSTAQCNPSHYAAFSDPLHTIRGRLFQQAGAPWEGESLDLKDALIKARDRWDELTGSTNQSCPVAFDAEDRDEMALLNKKIAQAEMGFSFMQNMAGVAEEGWVPNEDYEHAMRFLSGKKEEAFKYAQSDEEREEITEQWPWDDMDEEMYM</sequence>
<dbReference type="GO" id="GO:0005739">
    <property type="term" value="C:mitochondrion"/>
    <property type="evidence" value="ECO:0007669"/>
    <property type="project" value="TreeGrafter"/>
</dbReference>
<dbReference type="AlphaFoldDB" id="A0A0D7B633"/>
<accession>A0A0D7B633</accession>
<proteinExistence type="predicted"/>
<dbReference type="InterPro" id="IPR011009">
    <property type="entry name" value="Kinase-like_dom_sf"/>
</dbReference>
<evidence type="ECO:0000313" key="3">
    <source>
        <dbReference type="Proteomes" id="UP000054007"/>
    </source>
</evidence>
<gene>
    <name evidence="2" type="ORF">CYLTODRAFT_356495</name>
</gene>
<keyword evidence="2" id="KW-0808">Transferase</keyword>
<protein>
    <submittedName>
        <fullName evidence="2">Kinase-like protein</fullName>
    </submittedName>
</protein>
<dbReference type="Pfam" id="PF01636">
    <property type="entry name" value="APH"/>
    <property type="match status" value="1"/>
</dbReference>
<feature type="domain" description="Aminoglycoside phosphotransferase" evidence="1">
    <location>
        <begin position="58"/>
        <end position="329"/>
    </location>
</feature>
<dbReference type="InterPro" id="IPR002575">
    <property type="entry name" value="Aminoglycoside_PTrfase"/>
</dbReference>
<dbReference type="PANTHER" id="PTHR36091:SF2">
    <property type="entry name" value="AMINOGLYCOSIDE PHOSPHOTRANSFERASE DOMAIN-CONTAINING PROTEIN"/>
    <property type="match status" value="1"/>
</dbReference>
<dbReference type="SUPFAM" id="SSF56112">
    <property type="entry name" value="Protein kinase-like (PK-like)"/>
    <property type="match status" value="1"/>
</dbReference>
<keyword evidence="3" id="KW-1185">Reference proteome</keyword>
<dbReference type="GO" id="GO:0016301">
    <property type="term" value="F:kinase activity"/>
    <property type="evidence" value="ECO:0007669"/>
    <property type="project" value="UniProtKB-KW"/>
</dbReference>
<dbReference type="Gene3D" id="3.30.200.20">
    <property type="entry name" value="Phosphorylase Kinase, domain 1"/>
    <property type="match status" value="1"/>
</dbReference>
<organism evidence="2 3">
    <name type="scientific">Cylindrobasidium torrendii FP15055 ss-10</name>
    <dbReference type="NCBI Taxonomy" id="1314674"/>
    <lineage>
        <taxon>Eukaryota</taxon>
        <taxon>Fungi</taxon>
        <taxon>Dikarya</taxon>
        <taxon>Basidiomycota</taxon>
        <taxon>Agaricomycotina</taxon>
        <taxon>Agaricomycetes</taxon>
        <taxon>Agaricomycetidae</taxon>
        <taxon>Agaricales</taxon>
        <taxon>Marasmiineae</taxon>
        <taxon>Physalacriaceae</taxon>
        <taxon>Cylindrobasidium</taxon>
    </lineage>
</organism>
<dbReference type="STRING" id="1314674.A0A0D7B633"/>
<dbReference type="InterPro" id="IPR051035">
    <property type="entry name" value="Mito_inheritance_9"/>
</dbReference>